<reference evidence="10" key="2">
    <citation type="submission" date="2020-11" db="EMBL/GenBank/DDBJ databases">
        <authorList>
            <person name="McCartney M.A."/>
            <person name="Auch B."/>
            <person name="Kono T."/>
            <person name="Mallez S."/>
            <person name="Becker A."/>
            <person name="Gohl D.M."/>
            <person name="Silverstein K.A.T."/>
            <person name="Koren S."/>
            <person name="Bechman K.B."/>
            <person name="Herman A."/>
            <person name="Abrahante J.E."/>
            <person name="Garbe J."/>
        </authorList>
    </citation>
    <scope>NUCLEOTIDE SEQUENCE</scope>
    <source>
        <strain evidence="10">Duluth1</strain>
        <tissue evidence="10">Whole animal</tissue>
    </source>
</reference>
<dbReference type="PANTHER" id="PTHR12137">
    <property type="entry name" value="CARBOHYDRATE SULFOTRANSFERASE"/>
    <property type="match status" value="1"/>
</dbReference>
<proteinExistence type="inferred from homology"/>
<keyword evidence="5" id="KW-1133">Transmembrane helix</keyword>
<dbReference type="PANTHER" id="PTHR12137:SF54">
    <property type="entry name" value="CARBOHYDRATE SULFOTRANSFERASE"/>
    <property type="match status" value="1"/>
</dbReference>
<evidence type="ECO:0000256" key="7">
    <source>
        <dbReference type="ARBA" id="ARBA00023136"/>
    </source>
</evidence>
<comment type="caution">
    <text evidence="10">The sequence shown here is derived from an EMBL/GenBank/DDBJ whole genome shotgun (WGS) entry which is preliminary data.</text>
</comment>
<keyword evidence="8 9" id="KW-0325">Glycoprotein</keyword>
<keyword evidence="3 9" id="KW-0808">Transferase</keyword>
<evidence type="ECO:0000256" key="8">
    <source>
        <dbReference type="ARBA" id="ARBA00023180"/>
    </source>
</evidence>
<evidence type="ECO:0000313" key="11">
    <source>
        <dbReference type="Proteomes" id="UP000828390"/>
    </source>
</evidence>
<evidence type="ECO:0000256" key="2">
    <source>
        <dbReference type="ARBA" id="ARBA00006339"/>
    </source>
</evidence>
<evidence type="ECO:0000256" key="9">
    <source>
        <dbReference type="RuleBase" id="RU364020"/>
    </source>
</evidence>
<evidence type="ECO:0000256" key="4">
    <source>
        <dbReference type="ARBA" id="ARBA00022692"/>
    </source>
</evidence>
<dbReference type="EMBL" id="JAIWYP010000001">
    <property type="protein sequence ID" value="KAH3877719.1"/>
    <property type="molecule type" value="Genomic_DNA"/>
</dbReference>
<dbReference type="Proteomes" id="UP000828390">
    <property type="component" value="Unassembled WGS sequence"/>
</dbReference>
<reference evidence="10" key="1">
    <citation type="journal article" date="2019" name="bioRxiv">
        <title>The Genome of the Zebra Mussel, Dreissena polymorpha: A Resource for Invasive Species Research.</title>
        <authorList>
            <person name="McCartney M.A."/>
            <person name="Auch B."/>
            <person name="Kono T."/>
            <person name="Mallez S."/>
            <person name="Zhang Y."/>
            <person name="Obille A."/>
            <person name="Becker A."/>
            <person name="Abrahante J.E."/>
            <person name="Garbe J."/>
            <person name="Badalamenti J.P."/>
            <person name="Herman A."/>
            <person name="Mangelson H."/>
            <person name="Liachko I."/>
            <person name="Sullivan S."/>
            <person name="Sone E.D."/>
            <person name="Koren S."/>
            <person name="Silverstein K.A.T."/>
            <person name="Beckman K.B."/>
            <person name="Gohl D.M."/>
        </authorList>
    </citation>
    <scope>NUCLEOTIDE SEQUENCE</scope>
    <source>
        <strain evidence="10">Duluth1</strain>
        <tissue evidence="10">Whole animal</tissue>
    </source>
</reference>
<dbReference type="GO" id="GO:0000139">
    <property type="term" value="C:Golgi membrane"/>
    <property type="evidence" value="ECO:0007669"/>
    <property type="project" value="UniProtKB-SubCell"/>
</dbReference>
<keyword evidence="7" id="KW-0472">Membrane</keyword>
<evidence type="ECO:0000256" key="1">
    <source>
        <dbReference type="ARBA" id="ARBA00004323"/>
    </source>
</evidence>
<protein>
    <recommendedName>
        <fullName evidence="9">Carbohydrate sulfotransferase</fullName>
        <ecNumber evidence="9">2.8.2.-</ecNumber>
    </recommendedName>
</protein>
<evidence type="ECO:0000256" key="6">
    <source>
        <dbReference type="ARBA" id="ARBA00023034"/>
    </source>
</evidence>
<comment type="similarity">
    <text evidence="2 9">Belongs to the sulfotransferase 2 family.</text>
</comment>
<accession>A0A9D4ML70</accession>
<gene>
    <name evidence="10" type="ORF">DPMN_001595</name>
</gene>
<dbReference type="EC" id="2.8.2.-" evidence="9"/>
<evidence type="ECO:0000256" key="3">
    <source>
        <dbReference type="ARBA" id="ARBA00022679"/>
    </source>
</evidence>
<evidence type="ECO:0000313" key="10">
    <source>
        <dbReference type="EMBL" id="KAH3877719.1"/>
    </source>
</evidence>
<dbReference type="Pfam" id="PF03567">
    <property type="entry name" value="Sulfotransfer_2"/>
    <property type="match status" value="1"/>
</dbReference>
<keyword evidence="11" id="KW-1185">Reference proteome</keyword>
<dbReference type="GO" id="GO:0016051">
    <property type="term" value="P:carbohydrate biosynthetic process"/>
    <property type="evidence" value="ECO:0007669"/>
    <property type="project" value="InterPro"/>
</dbReference>
<keyword evidence="6 9" id="KW-0333">Golgi apparatus</keyword>
<dbReference type="GO" id="GO:0008146">
    <property type="term" value="F:sulfotransferase activity"/>
    <property type="evidence" value="ECO:0007669"/>
    <property type="project" value="InterPro"/>
</dbReference>
<keyword evidence="9" id="KW-0735">Signal-anchor</keyword>
<dbReference type="InterPro" id="IPR018011">
    <property type="entry name" value="Carb_sulfotrans_8-10"/>
</dbReference>
<dbReference type="AlphaFoldDB" id="A0A9D4ML70"/>
<comment type="subcellular location">
    <subcellularLocation>
        <location evidence="1 9">Golgi apparatus membrane</location>
        <topology evidence="1 9">Single-pass type II membrane protein</topology>
    </subcellularLocation>
</comment>
<evidence type="ECO:0000256" key="5">
    <source>
        <dbReference type="ARBA" id="ARBA00022989"/>
    </source>
</evidence>
<keyword evidence="9" id="KW-0119">Carbohydrate metabolism</keyword>
<organism evidence="10 11">
    <name type="scientific">Dreissena polymorpha</name>
    <name type="common">Zebra mussel</name>
    <name type="synonym">Mytilus polymorpha</name>
    <dbReference type="NCBI Taxonomy" id="45954"/>
    <lineage>
        <taxon>Eukaryota</taxon>
        <taxon>Metazoa</taxon>
        <taxon>Spiralia</taxon>
        <taxon>Lophotrochozoa</taxon>
        <taxon>Mollusca</taxon>
        <taxon>Bivalvia</taxon>
        <taxon>Autobranchia</taxon>
        <taxon>Heteroconchia</taxon>
        <taxon>Euheterodonta</taxon>
        <taxon>Imparidentia</taxon>
        <taxon>Neoheterodontei</taxon>
        <taxon>Myida</taxon>
        <taxon>Dreissenoidea</taxon>
        <taxon>Dreissenidae</taxon>
        <taxon>Dreissena</taxon>
    </lineage>
</organism>
<keyword evidence="4" id="KW-0812">Transmembrane</keyword>
<sequence length="96" mass="10915">MIHADEIARKKGQQYMGECANDVSFVDFVDHLTDSILDGKCVNSHFSPSHEHCLPCALNVKYVGKFETLKEDTIFLTQNLSIHLDVKDFERDATKD</sequence>
<dbReference type="InterPro" id="IPR005331">
    <property type="entry name" value="Sulfotransferase"/>
</dbReference>
<name>A0A9D4ML70_DREPO</name>